<feature type="compositionally biased region" description="Low complexity" evidence="2">
    <location>
        <begin position="1"/>
        <end position="12"/>
    </location>
</feature>
<dbReference type="InterPro" id="IPR001138">
    <property type="entry name" value="Zn2Cys6_DnaBD"/>
</dbReference>
<feature type="region of interest" description="Disordered" evidence="2">
    <location>
        <begin position="1"/>
        <end position="45"/>
    </location>
</feature>
<dbReference type="OrthoDB" id="5422841at2759"/>
<sequence>MPPFSSPSASAPKQKQEKEKDNREPESDYFVDSHAGGPTVRCEESHQLPPLLASPSNLLIMESPYAPSMESNNPSAKRKRSLSGDAPTHYAAPVKVAKTHSNHLQINYLARQTPETLPLVSEDDTMPSILSLVIDYDGVLQRHESMAGNLGARPLGPILIKRFERLFDGPPRVLKTHGKEGTTVTWLDVVEFARNKPEQFNLEKMRDGVRVCQFYTKQSRVEISEEDYLLIASGMPQKLIPPQPIVEDEEKELGTLEILEKNLGKIVQLADQVSARARQLNHRLKNRRNAIISRRETEATSNEDHSAQSPLLSPHTLSADPTSSNLHSNGEQRTSHSPTSGFVAVNSRVPVNTESSFQHSAYPPSLSEHPRTANVTIVNGTPLHGASPATRAELLSKFFTTTERANSIDFDITRRPSASASRLSAPPKSKSKPSSEPVDYASVLLNSASPVPIPNTPSSLLPHANKPSPADRFDDSGPYKAEMVARMEQLQRGDRIMPPCDRCRRLHMDCLKNLTACMGCTKKHAKCSWKEVRDEELAENAFVRNIGDDAAESSSHRASYPDITMSGGEDRRRSYGTGAETDIQGVRDEELLGEEGSDGDDDDDRPTDYHALSTLGGGYSTLNRASHEDDAMPSHVHHGAEAHGLPHPDSTYQDNTETPDIISPRPQHAERREGEPRPDAYISERIFETVTNPNQPLTVYASGKMEQQGSAEQENGDLLGVQTEDGLHRDRIIDLESQSRAMQT</sequence>
<feature type="compositionally biased region" description="Basic and acidic residues" evidence="2">
    <location>
        <begin position="625"/>
        <end position="646"/>
    </location>
</feature>
<dbReference type="Proteomes" id="UP000324767">
    <property type="component" value="Unassembled WGS sequence"/>
</dbReference>
<dbReference type="GO" id="GO:0008270">
    <property type="term" value="F:zinc ion binding"/>
    <property type="evidence" value="ECO:0007669"/>
    <property type="project" value="InterPro"/>
</dbReference>
<feature type="compositionally biased region" description="Low complexity" evidence="2">
    <location>
        <begin position="415"/>
        <end position="435"/>
    </location>
</feature>
<dbReference type="CDD" id="cd00067">
    <property type="entry name" value="GAL4"/>
    <property type="match status" value="1"/>
</dbReference>
<feature type="compositionally biased region" description="Basic and acidic residues" evidence="2">
    <location>
        <begin position="293"/>
        <end position="306"/>
    </location>
</feature>
<dbReference type="EMBL" id="VXIT01000006">
    <property type="protein sequence ID" value="KAA6412178.1"/>
    <property type="molecule type" value="Genomic_DNA"/>
</dbReference>
<feature type="region of interest" description="Disordered" evidence="2">
    <location>
        <begin position="288"/>
        <end position="342"/>
    </location>
</feature>
<evidence type="ECO:0000256" key="1">
    <source>
        <dbReference type="ARBA" id="ARBA00023242"/>
    </source>
</evidence>
<evidence type="ECO:0000313" key="3">
    <source>
        <dbReference type="EMBL" id="KAA6412178.1"/>
    </source>
</evidence>
<feature type="region of interest" description="Disordered" evidence="2">
    <location>
        <begin position="411"/>
        <end position="437"/>
    </location>
</feature>
<proteinExistence type="predicted"/>
<feature type="region of interest" description="Disordered" evidence="2">
    <location>
        <begin position="65"/>
        <end position="86"/>
    </location>
</feature>
<feature type="region of interest" description="Disordered" evidence="2">
    <location>
        <begin position="550"/>
        <end position="678"/>
    </location>
</feature>
<dbReference type="AlphaFoldDB" id="A0A5M8PT80"/>
<comment type="caution">
    <text evidence="3">The sequence shown here is derived from an EMBL/GenBank/DDBJ whole genome shotgun (WGS) entry which is preliminary data.</text>
</comment>
<reference evidence="3 4" key="1">
    <citation type="submission" date="2019-09" db="EMBL/GenBank/DDBJ databases">
        <title>The hologenome of the rock-dwelling lichen Lasallia pustulata.</title>
        <authorList>
            <person name="Greshake Tzovaras B."/>
            <person name="Segers F."/>
            <person name="Bicker A."/>
            <person name="Dal Grande F."/>
            <person name="Otte J."/>
            <person name="Hankeln T."/>
            <person name="Schmitt I."/>
            <person name="Ebersberger I."/>
        </authorList>
    </citation>
    <scope>NUCLEOTIDE SEQUENCE [LARGE SCALE GENOMIC DNA]</scope>
    <source>
        <strain evidence="3">A1-1</strain>
    </source>
</reference>
<feature type="compositionally biased region" description="Basic and acidic residues" evidence="2">
    <location>
        <begin position="667"/>
        <end position="678"/>
    </location>
</feature>
<name>A0A5M8PT80_9LECA</name>
<organism evidence="3 4">
    <name type="scientific">Lasallia pustulata</name>
    <dbReference type="NCBI Taxonomy" id="136370"/>
    <lineage>
        <taxon>Eukaryota</taxon>
        <taxon>Fungi</taxon>
        <taxon>Dikarya</taxon>
        <taxon>Ascomycota</taxon>
        <taxon>Pezizomycotina</taxon>
        <taxon>Lecanoromycetes</taxon>
        <taxon>OSLEUM clade</taxon>
        <taxon>Umbilicariomycetidae</taxon>
        <taxon>Umbilicariales</taxon>
        <taxon>Umbilicariaceae</taxon>
        <taxon>Lasallia</taxon>
    </lineage>
</organism>
<feature type="compositionally biased region" description="Basic and acidic residues" evidence="2">
    <location>
        <begin position="14"/>
        <end position="26"/>
    </location>
</feature>
<feature type="compositionally biased region" description="Polar residues" evidence="2">
    <location>
        <begin position="307"/>
        <end position="340"/>
    </location>
</feature>
<protein>
    <submittedName>
        <fullName evidence="3">C6 finger domain</fullName>
    </submittedName>
</protein>
<evidence type="ECO:0000256" key="2">
    <source>
        <dbReference type="SAM" id="MobiDB-lite"/>
    </source>
</evidence>
<feature type="region of interest" description="Disordered" evidence="2">
    <location>
        <begin position="454"/>
        <end position="473"/>
    </location>
</feature>
<gene>
    <name evidence="3" type="ORF">FRX48_04329</name>
</gene>
<evidence type="ECO:0000313" key="4">
    <source>
        <dbReference type="Proteomes" id="UP000324767"/>
    </source>
</evidence>
<feature type="compositionally biased region" description="Acidic residues" evidence="2">
    <location>
        <begin position="591"/>
        <end position="605"/>
    </location>
</feature>
<dbReference type="GO" id="GO:0000981">
    <property type="term" value="F:DNA-binding transcription factor activity, RNA polymerase II-specific"/>
    <property type="evidence" value="ECO:0007669"/>
    <property type="project" value="InterPro"/>
</dbReference>
<keyword evidence="1" id="KW-0539">Nucleus</keyword>
<accession>A0A5M8PT80</accession>